<dbReference type="OrthoDB" id="826539at2"/>
<dbReference type="AlphaFoldDB" id="A0A223NWR4"/>
<sequence>MAVRIICIKKDEDSSDNPYLAIDYFEWINERINVTGVTERTLIHDWIKNGNGEAYVTDDKGNKTYLIPAICPQGNKYVKTVDDESKVDLLLLLPDCNLKV</sequence>
<proteinExistence type="predicted"/>
<dbReference type="KEGG" id="muc:MuYL_2341"/>
<evidence type="ECO:0000313" key="1">
    <source>
        <dbReference type="EMBL" id="ASU34230.1"/>
    </source>
</evidence>
<keyword evidence="2" id="KW-1185">Reference proteome</keyword>
<accession>A0A223NWR4</accession>
<dbReference type="Pfam" id="PF13031">
    <property type="entry name" value="DUF3892"/>
    <property type="match status" value="1"/>
</dbReference>
<organism evidence="1 2">
    <name type="scientific">Mucilaginibacter xinganensis</name>
    <dbReference type="NCBI Taxonomy" id="1234841"/>
    <lineage>
        <taxon>Bacteria</taxon>
        <taxon>Pseudomonadati</taxon>
        <taxon>Bacteroidota</taxon>
        <taxon>Sphingobacteriia</taxon>
        <taxon>Sphingobacteriales</taxon>
        <taxon>Sphingobacteriaceae</taxon>
        <taxon>Mucilaginibacter</taxon>
    </lineage>
</organism>
<evidence type="ECO:0000313" key="2">
    <source>
        <dbReference type="Proteomes" id="UP000215002"/>
    </source>
</evidence>
<name>A0A223NWR4_9SPHI</name>
<evidence type="ECO:0008006" key="3">
    <source>
        <dbReference type="Google" id="ProtNLM"/>
    </source>
</evidence>
<dbReference type="InterPro" id="IPR024997">
    <property type="entry name" value="DUF3892"/>
</dbReference>
<dbReference type="EMBL" id="CP022743">
    <property type="protein sequence ID" value="ASU34230.1"/>
    <property type="molecule type" value="Genomic_DNA"/>
</dbReference>
<dbReference type="RefSeq" id="WP_094570607.1">
    <property type="nucleotide sequence ID" value="NZ_CP022743.1"/>
</dbReference>
<gene>
    <name evidence="1" type="ORF">MuYL_2341</name>
</gene>
<reference evidence="1 2" key="1">
    <citation type="submission" date="2017-08" db="EMBL/GenBank/DDBJ databases">
        <title>Complete genome sequence of Mucilaginibacter sp. strain BJC16-A31.</title>
        <authorList>
            <consortium name="Henan University of Science and Technology"/>
            <person name="You X."/>
        </authorList>
    </citation>
    <scope>NUCLEOTIDE SEQUENCE [LARGE SCALE GENOMIC DNA]</scope>
    <source>
        <strain evidence="1 2">BJC16-A31</strain>
    </source>
</reference>
<protein>
    <recommendedName>
        <fullName evidence="3">DUF3892 domain-containing protein</fullName>
    </recommendedName>
</protein>
<dbReference type="Proteomes" id="UP000215002">
    <property type="component" value="Chromosome"/>
</dbReference>